<dbReference type="Pfam" id="PF00583">
    <property type="entry name" value="Acetyltransf_1"/>
    <property type="match status" value="1"/>
</dbReference>
<organism evidence="4 5">
    <name type="scientific">Urbifossiella limnaea</name>
    <dbReference type="NCBI Taxonomy" id="2528023"/>
    <lineage>
        <taxon>Bacteria</taxon>
        <taxon>Pseudomonadati</taxon>
        <taxon>Planctomycetota</taxon>
        <taxon>Planctomycetia</taxon>
        <taxon>Gemmatales</taxon>
        <taxon>Gemmataceae</taxon>
        <taxon>Urbifossiella</taxon>
    </lineage>
</organism>
<dbReference type="EMBL" id="CP036273">
    <property type="protein sequence ID" value="QDU19640.1"/>
    <property type="molecule type" value="Genomic_DNA"/>
</dbReference>
<evidence type="ECO:0000259" key="3">
    <source>
        <dbReference type="PROSITE" id="PS51186"/>
    </source>
</evidence>
<accession>A0A517XQ59</accession>
<protein>
    <submittedName>
        <fullName evidence="4">Mycothiol acetyltransferase</fullName>
        <ecNumber evidence="4">2.3.1.189</ecNumber>
    </submittedName>
</protein>
<keyword evidence="1 4" id="KW-0808">Transferase</keyword>
<dbReference type="Gene3D" id="3.40.630.30">
    <property type="match status" value="1"/>
</dbReference>
<evidence type="ECO:0000313" key="5">
    <source>
        <dbReference type="Proteomes" id="UP000319576"/>
    </source>
</evidence>
<feature type="domain" description="N-acetyltransferase" evidence="3">
    <location>
        <begin position="3"/>
        <end position="155"/>
    </location>
</feature>
<reference evidence="4 5" key="1">
    <citation type="submission" date="2019-02" db="EMBL/GenBank/DDBJ databases">
        <title>Deep-cultivation of Planctomycetes and their phenomic and genomic characterization uncovers novel biology.</title>
        <authorList>
            <person name="Wiegand S."/>
            <person name="Jogler M."/>
            <person name="Boedeker C."/>
            <person name="Pinto D."/>
            <person name="Vollmers J."/>
            <person name="Rivas-Marin E."/>
            <person name="Kohn T."/>
            <person name="Peeters S.H."/>
            <person name="Heuer A."/>
            <person name="Rast P."/>
            <person name="Oberbeckmann S."/>
            <person name="Bunk B."/>
            <person name="Jeske O."/>
            <person name="Meyerdierks A."/>
            <person name="Storesund J.E."/>
            <person name="Kallscheuer N."/>
            <person name="Luecker S."/>
            <person name="Lage O.M."/>
            <person name="Pohl T."/>
            <person name="Merkel B.J."/>
            <person name="Hornburger P."/>
            <person name="Mueller R.-W."/>
            <person name="Bruemmer F."/>
            <person name="Labrenz M."/>
            <person name="Spormann A.M."/>
            <person name="Op den Camp H."/>
            <person name="Overmann J."/>
            <person name="Amann R."/>
            <person name="Jetten M.S.M."/>
            <person name="Mascher T."/>
            <person name="Medema M.H."/>
            <person name="Devos D.P."/>
            <person name="Kaster A.-K."/>
            <person name="Ovreas L."/>
            <person name="Rohde M."/>
            <person name="Galperin M.Y."/>
            <person name="Jogler C."/>
        </authorList>
    </citation>
    <scope>NUCLEOTIDE SEQUENCE [LARGE SCALE GENOMIC DNA]</scope>
    <source>
        <strain evidence="4 5">ETA_A1</strain>
    </source>
</reference>
<dbReference type="InterPro" id="IPR000182">
    <property type="entry name" value="GNAT_dom"/>
</dbReference>
<dbReference type="RefSeq" id="WP_145235916.1">
    <property type="nucleotide sequence ID" value="NZ_CP036273.1"/>
</dbReference>
<name>A0A517XQ59_9BACT</name>
<dbReference type="Proteomes" id="UP000319576">
    <property type="component" value="Chromosome"/>
</dbReference>
<dbReference type="InterPro" id="IPR016181">
    <property type="entry name" value="Acyl_CoA_acyltransferase"/>
</dbReference>
<dbReference type="PROSITE" id="PS51186">
    <property type="entry name" value="GNAT"/>
    <property type="match status" value="1"/>
</dbReference>
<evidence type="ECO:0000256" key="2">
    <source>
        <dbReference type="ARBA" id="ARBA00023315"/>
    </source>
</evidence>
<sequence length="155" mass="16980">MPVTLRRGTTADAAVVCEFNAALARESEGRDLDPAVLAAGVRAALADPAKGVYTIAERGGEVVGQLMLTYEWSDWRNGWFWWVQSVYVRPDARRGGVFRALFADVLTRAAADPGVIGVRLYMEHANARARATYQSLGMVEAGYEVFELYPLPGRA</sequence>
<keyword evidence="2 4" id="KW-0012">Acyltransferase</keyword>
<dbReference type="AlphaFoldDB" id="A0A517XQ59"/>
<proteinExistence type="predicted"/>
<dbReference type="InterPro" id="IPR050832">
    <property type="entry name" value="Bact_Acetyltransf"/>
</dbReference>
<dbReference type="OrthoDB" id="9805924at2"/>
<dbReference type="PANTHER" id="PTHR43877">
    <property type="entry name" value="AMINOALKYLPHOSPHONATE N-ACETYLTRANSFERASE-RELATED-RELATED"/>
    <property type="match status" value="1"/>
</dbReference>
<dbReference type="GO" id="GO:0035447">
    <property type="term" value="F:mycothiol synthase activity"/>
    <property type="evidence" value="ECO:0007669"/>
    <property type="project" value="UniProtKB-EC"/>
</dbReference>
<dbReference type="KEGG" id="uli:ETAA1_15700"/>
<dbReference type="CDD" id="cd04301">
    <property type="entry name" value="NAT_SF"/>
    <property type="match status" value="1"/>
</dbReference>
<keyword evidence="5" id="KW-1185">Reference proteome</keyword>
<evidence type="ECO:0000313" key="4">
    <source>
        <dbReference type="EMBL" id="QDU19640.1"/>
    </source>
</evidence>
<dbReference type="SUPFAM" id="SSF55729">
    <property type="entry name" value="Acyl-CoA N-acyltransferases (Nat)"/>
    <property type="match status" value="1"/>
</dbReference>
<dbReference type="EC" id="2.3.1.189" evidence="4"/>
<evidence type="ECO:0000256" key="1">
    <source>
        <dbReference type="ARBA" id="ARBA00022679"/>
    </source>
</evidence>
<gene>
    <name evidence="4" type="primary">mshD_2</name>
    <name evidence="4" type="ORF">ETAA1_15700</name>
</gene>